<name>A0A6A6RX30_9PLEO</name>
<protein>
    <recommendedName>
        <fullName evidence="5">MYND-type domain-containing protein</fullName>
    </recommendedName>
</protein>
<dbReference type="GO" id="GO:0008270">
    <property type="term" value="F:zinc ion binding"/>
    <property type="evidence" value="ECO:0007669"/>
    <property type="project" value="UniProtKB-KW"/>
</dbReference>
<dbReference type="Pfam" id="PF01753">
    <property type="entry name" value="zf-MYND"/>
    <property type="match status" value="1"/>
</dbReference>
<dbReference type="OrthoDB" id="437457at2759"/>
<evidence type="ECO:0000313" key="7">
    <source>
        <dbReference type="Proteomes" id="UP000799753"/>
    </source>
</evidence>
<keyword evidence="2 4" id="KW-0863">Zinc-finger</keyword>
<evidence type="ECO:0000256" key="4">
    <source>
        <dbReference type="PROSITE-ProRule" id="PRU00134"/>
    </source>
</evidence>
<dbReference type="SUPFAM" id="SSF144232">
    <property type="entry name" value="HIT/MYND zinc finger-like"/>
    <property type="match status" value="1"/>
</dbReference>
<keyword evidence="3" id="KW-0862">Zinc</keyword>
<reference evidence="6" key="1">
    <citation type="journal article" date="2020" name="Stud. Mycol.">
        <title>101 Dothideomycetes genomes: a test case for predicting lifestyles and emergence of pathogens.</title>
        <authorList>
            <person name="Haridas S."/>
            <person name="Albert R."/>
            <person name="Binder M."/>
            <person name="Bloem J."/>
            <person name="Labutti K."/>
            <person name="Salamov A."/>
            <person name="Andreopoulos B."/>
            <person name="Baker S."/>
            <person name="Barry K."/>
            <person name="Bills G."/>
            <person name="Bluhm B."/>
            <person name="Cannon C."/>
            <person name="Castanera R."/>
            <person name="Culley D."/>
            <person name="Daum C."/>
            <person name="Ezra D."/>
            <person name="Gonzalez J."/>
            <person name="Henrissat B."/>
            <person name="Kuo A."/>
            <person name="Liang C."/>
            <person name="Lipzen A."/>
            <person name="Lutzoni F."/>
            <person name="Magnuson J."/>
            <person name="Mondo S."/>
            <person name="Nolan M."/>
            <person name="Ohm R."/>
            <person name="Pangilinan J."/>
            <person name="Park H.-J."/>
            <person name="Ramirez L."/>
            <person name="Alfaro M."/>
            <person name="Sun H."/>
            <person name="Tritt A."/>
            <person name="Yoshinaga Y."/>
            <person name="Zwiers L.-H."/>
            <person name="Turgeon B."/>
            <person name="Goodwin S."/>
            <person name="Spatafora J."/>
            <person name="Crous P."/>
            <person name="Grigoriev I."/>
        </authorList>
    </citation>
    <scope>NUCLEOTIDE SEQUENCE</scope>
    <source>
        <strain evidence="6">CBS 473.64</strain>
    </source>
</reference>
<organism evidence="6 7">
    <name type="scientific">Massarina eburnea CBS 473.64</name>
    <dbReference type="NCBI Taxonomy" id="1395130"/>
    <lineage>
        <taxon>Eukaryota</taxon>
        <taxon>Fungi</taxon>
        <taxon>Dikarya</taxon>
        <taxon>Ascomycota</taxon>
        <taxon>Pezizomycotina</taxon>
        <taxon>Dothideomycetes</taxon>
        <taxon>Pleosporomycetidae</taxon>
        <taxon>Pleosporales</taxon>
        <taxon>Massarineae</taxon>
        <taxon>Massarinaceae</taxon>
        <taxon>Massarina</taxon>
    </lineage>
</organism>
<gene>
    <name evidence="6" type="ORF">P280DRAFT_481109</name>
</gene>
<evidence type="ECO:0000259" key="5">
    <source>
        <dbReference type="PROSITE" id="PS50865"/>
    </source>
</evidence>
<keyword evidence="1" id="KW-0479">Metal-binding</keyword>
<proteinExistence type="predicted"/>
<accession>A0A6A6RX30</accession>
<keyword evidence="7" id="KW-1185">Reference proteome</keyword>
<dbReference type="Proteomes" id="UP000799753">
    <property type="component" value="Unassembled WGS sequence"/>
</dbReference>
<dbReference type="PROSITE" id="PS50865">
    <property type="entry name" value="ZF_MYND_2"/>
    <property type="match status" value="1"/>
</dbReference>
<dbReference type="Gene3D" id="6.10.140.2220">
    <property type="match status" value="1"/>
</dbReference>
<evidence type="ECO:0000256" key="3">
    <source>
        <dbReference type="ARBA" id="ARBA00022833"/>
    </source>
</evidence>
<dbReference type="InterPro" id="IPR002893">
    <property type="entry name" value="Znf_MYND"/>
</dbReference>
<dbReference type="EMBL" id="MU006786">
    <property type="protein sequence ID" value="KAF2639695.1"/>
    <property type="molecule type" value="Genomic_DNA"/>
</dbReference>
<evidence type="ECO:0000256" key="1">
    <source>
        <dbReference type="ARBA" id="ARBA00022723"/>
    </source>
</evidence>
<dbReference type="PROSITE" id="PS01360">
    <property type="entry name" value="ZF_MYND_1"/>
    <property type="match status" value="1"/>
</dbReference>
<evidence type="ECO:0000256" key="2">
    <source>
        <dbReference type="ARBA" id="ARBA00022771"/>
    </source>
</evidence>
<evidence type="ECO:0000313" key="6">
    <source>
        <dbReference type="EMBL" id="KAF2639695.1"/>
    </source>
</evidence>
<feature type="domain" description="MYND-type" evidence="5">
    <location>
        <begin position="6"/>
        <end position="42"/>
    </location>
</feature>
<sequence>MAGTLCEICNNTATQRCSACSQSRYCTRDCQKSGWPKHKLLCGSAKAIRLEDRPTPASPNTFFRRAILFEPAESKPRFVWLKFNLQEVDGRYEEVPDLTEHQIADDKEDIDHRRIHNNPVLGKQLHHTIRVRYRDNFLADGSKPNKAANPLKPKIDWRGPMVCYAMKGLSATLKESDDLDLSDFPFIVQWFKVFGDSRPLQTSLLTDADWERMPPAERADGVAVKI</sequence>
<dbReference type="AlphaFoldDB" id="A0A6A6RX30"/>